<dbReference type="EMBL" id="JACHHR010000002">
    <property type="protein sequence ID" value="MBB5211953.1"/>
    <property type="molecule type" value="Genomic_DNA"/>
</dbReference>
<evidence type="ECO:0000313" key="2">
    <source>
        <dbReference type="EMBL" id="MBB5211953.1"/>
    </source>
</evidence>
<accession>A0A6P1TFZ0</accession>
<name>A0A6P1TFZ0_9GAMM</name>
<reference evidence="3 4" key="1">
    <citation type="submission" date="2020-01" db="EMBL/GenBank/DDBJ databases">
        <title>The possibility of degradation of plastic by Microbulbifer hydrolyticus IRE-31.</title>
        <authorList>
            <person name="Liu L."/>
        </authorList>
    </citation>
    <scope>NUCLEOTIDE SEQUENCE [LARGE SCALE GENOMIC DNA]</scope>
    <source>
        <strain evidence="3 4">IRE-31</strain>
    </source>
</reference>
<sequence>MYRIIFFLVIFCFPALHAQAEENCKTPELAWDTFLLGLESGDVEIALFCANARVAKKYREILNEYTKDELAQIRKAYVGFSKKKEFDDFSEYTVLRESLKTGEKYLSVVTFWRSESRTYIYEM</sequence>
<evidence type="ECO:0000313" key="3">
    <source>
        <dbReference type="EMBL" id="QHQ40470.1"/>
    </source>
</evidence>
<gene>
    <name evidence="3" type="ORF">GTQ55_16795</name>
    <name evidence="2" type="ORF">HNQ53_002171</name>
</gene>
<evidence type="ECO:0000256" key="1">
    <source>
        <dbReference type="SAM" id="SignalP"/>
    </source>
</evidence>
<feature type="signal peptide" evidence="1">
    <location>
        <begin position="1"/>
        <end position="20"/>
    </location>
</feature>
<keyword evidence="1" id="KW-0732">Signal</keyword>
<proteinExistence type="predicted"/>
<dbReference type="RefSeq" id="WP_161859762.1">
    <property type="nucleotide sequence ID" value="NZ_CP047491.1"/>
</dbReference>
<dbReference type="Proteomes" id="UP000464675">
    <property type="component" value="Chromosome"/>
</dbReference>
<dbReference type="Proteomes" id="UP000563601">
    <property type="component" value="Unassembled WGS sequence"/>
</dbReference>
<keyword evidence="4" id="KW-1185">Reference proteome</keyword>
<evidence type="ECO:0000313" key="5">
    <source>
        <dbReference type="Proteomes" id="UP000563601"/>
    </source>
</evidence>
<evidence type="ECO:0000313" key="4">
    <source>
        <dbReference type="Proteomes" id="UP000464675"/>
    </source>
</evidence>
<reference evidence="2 5" key="2">
    <citation type="submission" date="2020-08" db="EMBL/GenBank/DDBJ databases">
        <title>Genomic Encyclopedia of Type Strains, Phase IV (KMG-IV): sequencing the most valuable type-strain genomes for metagenomic binning, comparative biology and taxonomic classification.</title>
        <authorList>
            <person name="Goeker M."/>
        </authorList>
    </citation>
    <scope>NUCLEOTIDE SEQUENCE [LARGE SCALE GENOMIC DNA]</scope>
    <source>
        <strain evidence="2 5">DSM 11525</strain>
    </source>
</reference>
<feature type="chain" id="PRO_5044645742" evidence="1">
    <location>
        <begin position="21"/>
        <end position="123"/>
    </location>
</feature>
<dbReference type="AlphaFoldDB" id="A0A6P1TFZ0"/>
<protein>
    <submittedName>
        <fullName evidence="2">Uncharacterized protein</fullName>
    </submittedName>
</protein>
<dbReference type="EMBL" id="CP047491">
    <property type="protein sequence ID" value="QHQ40470.1"/>
    <property type="molecule type" value="Genomic_DNA"/>
</dbReference>
<organism evidence="2 5">
    <name type="scientific">Microbulbifer hydrolyticus</name>
    <dbReference type="NCBI Taxonomy" id="48074"/>
    <lineage>
        <taxon>Bacteria</taxon>
        <taxon>Pseudomonadati</taxon>
        <taxon>Pseudomonadota</taxon>
        <taxon>Gammaproteobacteria</taxon>
        <taxon>Cellvibrionales</taxon>
        <taxon>Microbulbiferaceae</taxon>
        <taxon>Microbulbifer</taxon>
    </lineage>
</organism>